<keyword evidence="5" id="KW-1185">Reference proteome</keyword>
<organism evidence="4 5">
    <name type="scientific">Capsicum baccatum</name>
    <name type="common">Peruvian pepper</name>
    <dbReference type="NCBI Taxonomy" id="33114"/>
    <lineage>
        <taxon>Eukaryota</taxon>
        <taxon>Viridiplantae</taxon>
        <taxon>Streptophyta</taxon>
        <taxon>Embryophyta</taxon>
        <taxon>Tracheophyta</taxon>
        <taxon>Spermatophyta</taxon>
        <taxon>Magnoliopsida</taxon>
        <taxon>eudicotyledons</taxon>
        <taxon>Gunneridae</taxon>
        <taxon>Pentapetalae</taxon>
        <taxon>asterids</taxon>
        <taxon>lamiids</taxon>
        <taxon>Solanales</taxon>
        <taxon>Solanaceae</taxon>
        <taxon>Solanoideae</taxon>
        <taxon>Capsiceae</taxon>
        <taxon>Capsicum</taxon>
    </lineage>
</organism>
<proteinExistence type="inferred from homology"/>
<sequence>MERHGKEVIWDMWGAETTEQGDYSAVSGRPQCFKKDLMIVDLLPGVSYNIQTVNCCKGGVLTSMTQDPKRYGASFEMGIGSASDDGSNPRIPKNFTLGIPRYTYGQLFLVPPSKFSVDKGRQKTKVVADKFAAAAAGRNPVCNLALIVGTTDIPDWCYFEAFGSEAKSNFKAAT</sequence>
<evidence type="ECO:0000256" key="3">
    <source>
        <dbReference type="ARBA" id="ARBA00023180"/>
    </source>
</evidence>
<dbReference type="GO" id="GO:0052324">
    <property type="term" value="P:plant-type cell wall cellulose biosynthetic process"/>
    <property type="evidence" value="ECO:0007669"/>
    <property type="project" value="TreeGrafter"/>
</dbReference>
<dbReference type="InterPro" id="IPR006918">
    <property type="entry name" value="COBRA_pln"/>
</dbReference>
<gene>
    <name evidence="4" type="ORF">CQW23_23836</name>
</gene>
<protein>
    <submittedName>
        <fullName evidence="4">Uncharacterized protein</fullName>
    </submittedName>
</protein>
<keyword evidence="3" id="KW-0325">Glycoprotein</keyword>
<evidence type="ECO:0000313" key="5">
    <source>
        <dbReference type="Proteomes" id="UP000224567"/>
    </source>
</evidence>
<comment type="caution">
    <text evidence="4">The sequence shown here is derived from an EMBL/GenBank/DDBJ whole genome shotgun (WGS) entry which is preliminary data.</text>
</comment>
<dbReference type="AlphaFoldDB" id="A0A2G2VT47"/>
<dbReference type="GO" id="GO:0005886">
    <property type="term" value="C:plasma membrane"/>
    <property type="evidence" value="ECO:0007669"/>
    <property type="project" value="TreeGrafter"/>
</dbReference>
<reference evidence="5" key="2">
    <citation type="journal article" date="2017" name="J. Anim. Genet.">
        <title>Multiple reference genome sequences of hot pepper reveal the massive evolution of plant disease resistance genes by retroduplication.</title>
        <authorList>
            <person name="Kim S."/>
            <person name="Park J."/>
            <person name="Yeom S.-I."/>
            <person name="Kim Y.-M."/>
            <person name="Seo E."/>
            <person name="Kim K.-T."/>
            <person name="Kim M.-S."/>
            <person name="Lee J.M."/>
            <person name="Cheong K."/>
            <person name="Shin H.-S."/>
            <person name="Kim S.-B."/>
            <person name="Han K."/>
            <person name="Lee J."/>
            <person name="Park M."/>
            <person name="Lee H.-A."/>
            <person name="Lee H.-Y."/>
            <person name="Lee Y."/>
            <person name="Oh S."/>
            <person name="Lee J.H."/>
            <person name="Choi E."/>
            <person name="Choi E."/>
            <person name="Lee S.E."/>
            <person name="Jeon J."/>
            <person name="Kim H."/>
            <person name="Choi G."/>
            <person name="Song H."/>
            <person name="Lee J."/>
            <person name="Lee S.-C."/>
            <person name="Kwon J.-K."/>
            <person name="Lee H.-Y."/>
            <person name="Koo N."/>
            <person name="Hong Y."/>
            <person name="Kim R.W."/>
            <person name="Kang W.-H."/>
            <person name="Huh J.H."/>
            <person name="Kang B.-C."/>
            <person name="Yang T.-J."/>
            <person name="Lee Y.-H."/>
            <person name="Bennetzen J.L."/>
            <person name="Choi D."/>
        </authorList>
    </citation>
    <scope>NUCLEOTIDE SEQUENCE [LARGE SCALE GENOMIC DNA]</scope>
    <source>
        <strain evidence="5">cv. PBC81</strain>
    </source>
</reference>
<accession>A0A2G2VT47</accession>
<comment type="similarity">
    <text evidence="1">Belongs to the COBRA family.</text>
</comment>
<keyword evidence="2" id="KW-0732">Signal</keyword>
<dbReference type="GO" id="GO:0010215">
    <property type="term" value="P:cellulose microfibril organization"/>
    <property type="evidence" value="ECO:0007669"/>
    <property type="project" value="InterPro"/>
</dbReference>
<dbReference type="EMBL" id="MLFT02000010">
    <property type="protein sequence ID" value="PHT36136.1"/>
    <property type="molecule type" value="Genomic_DNA"/>
</dbReference>
<dbReference type="Proteomes" id="UP000224567">
    <property type="component" value="Unassembled WGS sequence"/>
</dbReference>
<reference evidence="4 5" key="1">
    <citation type="journal article" date="2017" name="Genome Biol.">
        <title>New reference genome sequences of hot pepper reveal the massive evolution of plant disease-resistance genes by retroduplication.</title>
        <authorList>
            <person name="Kim S."/>
            <person name="Park J."/>
            <person name="Yeom S.I."/>
            <person name="Kim Y.M."/>
            <person name="Seo E."/>
            <person name="Kim K.T."/>
            <person name="Kim M.S."/>
            <person name="Lee J.M."/>
            <person name="Cheong K."/>
            <person name="Shin H.S."/>
            <person name="Kim S.B."/>
            <person name="Han K."/>
            <person name="Lee J."/>
            <person name="Park M."/>
            <person name="Lee H.A."/>
            <person name="Lee H.Y."/>
            <person name="Lee Y."/>
            <person name="Oh S."/>
            <person name="Lee J.H."/>
            <person name="Choi E."/>
            <person name="Choi E."/>
            <person name="Lee S.E."/>
            <person name="Jeon J."/>
            <person name="Kim H."/>
            <person name="Choi G."/>
            <person name="Song H."/>
            <person name="Lee J."/>
            <person name="Lee S.C."/>
            <person name="Kwon J.K."/>
            <person name="Lee H.Y."/>
            <person name="Koo N."/>
            <person name="Hong Y."/>
            <person name="Kim R.W."/>
            <person name="Kang W.H."/>
            <person name="Huh J.H."/>
            <person name="Kang B.C."/>
            <person name="Yang T.J."/>
            <person name="Lee Y.H."/>
            <person name="Bennetzen J.L."/>
            <person name="Choi D."/>
        </authorList>
    </citation>
    <scope>NUCLEOTIDE SEQUENCE [LARGE SCALE GENOMIC DNA]</scope>
    <source>
        <strain evidence="5">cv. PBC81</strain>
    </source>
</reference>
<dbReference type="PANTHER" id="PTHR31673:SF30">
    <property type="entry name" value="COBRA-LIKE PROTEIN 6"/>
    <property type="match status" value="1"/>
</dbReference>
<name>A0A2G2VT47_CAPBA</name>
<dbReference type="PANTHER" id="PTHR31673">
    <property type="entry name" value="PROTEIN COBRA"/>
    <property type="match status" value="1"/>
</dbReference>
<dbReference type="STRING" id="33114.A0A2G2VT47"/>
<evidence type="ECO:0000256" key="1">
    <source>
        <dbReference type="ARBA" id="ARBA00005507"/>
    </source>
</evidence>
<evidence type="ECO:0000256" key="2">
    <source>
        <dbReference type="ARBA" id="ARBA00022729"/>
    </source>
</evidence>
<dbReference type="OrthoDB" id="1884438at2759"/>
<evidence type="ECO:0000313" key="4">
    <source>
        <dbReference type="EMBL" id="PHT36136.1"/>
    </source>
</evidence>
<dbReference type="Pfam" id="PF04833">
    <property type="entry name" value="COBRA"/>
    <property type="match status" value="1"/>
</dbReference>